<protein>
    <submittedName>
        <fullName evidence="2">Retron system putative HNH endonuclease</fullName>
    </submittedName>
</protein>
<organism evidence="2">
    <name type="scientific">Leptolyngbya boryana CZ1</name>
    <dbReference type="NCBI Taxonomy" id="3060204"/>
    <lineage>
        <taxon>Bacteria</taxon>
        <taxon>Bacillati</taxon>
        <taxon>Cyanobacteriota</taxon>
        <taxon>Cyanophyceae</taxon>
        <taxon>Leptolyngbyales</taxon>
        <taxon>Leptolyngbyaceae</taxon>
        <taxon>Leptolyngbya group</taxon>
        <taxon>Leptolyngbya</taxon>
    </lineage>
</organism>
<evidence type="ECO:0000259" key="1">
    <source>
        <dbReference type="SMART" id="SM00507"/>
    </source>
</evidence>
<sequence length="229" mass="26476">MRPVDRGLPPRTYTNYQHAQADLVERLGEYCSYCERRLETHIAVEHIQPKSRVPALCNDWSNFLLSCVNCNSCKKDIAIVVDDYFWPHRDNTLLAFDYLPAGMVVPHPNLTTANVKKAQSTITLLGLDREPGRPNFKRQDKNKDKRWQRRLEAWELAQRDLQRLNINNSNEVRELIVEHALAKGMFSIWLKVFENDSDMKQRLISSFKGTAMNCFDASYCSCTRPGGNL</sequence>
<reference evidence="2" key="2">
    <citation type="submission" date="2023-07" db="EMBL/GenBank/DDBJ databases">
        <authorList>
            <person name="Bai X.-H."/>
            <person name="Wang H.-H."/>
            <person name="Wang J."/>
            <person name="Ma M.-Y."/>
            <person name="Hu H.-H."/>
            <person name="Song Z.-L."/>
            <person name="Ma H.-G."/>
            <person name="Fan Y."/>
            <person name="Du C.-Y."/>
            <person name="Xu J.-C."/>
        </authorList>
    </citation>
    <scope>NUCLEOTIDE SEQUENCE</scope>
    <source>
        <strain evidence="2">CZ1</strain>
    </source>
</reference>
<dbReference type="SMART" id="SM00507">
    <property type="entry name" value="HNHc"/>
    <property type="match status" value="1"/>
</dbReference>
<dbReference type="GO" id="GO:0008270">
    <property type="term" value="F:zinc ion binding"/>
    <property type="evidence" value="ECO:0007669"/>
    <property type="project" value="InterPro"/>
</dbReference>
<dbReference type="NCBIfam" id="TIGR02646">
    <property type="entry name" value="retron system putative HNH endonuclease"/>
    <property type="match status" value="1"/>
</dbReference>
<dbReference type="GO" id="GO:0003676">
    <property type="term" value="F:nucleic acid binding"/>
    <property type="evidence" value="ECO:0007669"/>
    <property type="project" value="InterPro"/>
</dbReference>
<name>A0AA97AQB6_LEPBY</name>
<feature type="domain" description="HNH nuclease" evidence="1">
    <location>
        <begin position="18"/>
        <end position="72"/>
    </location>
</feature>
<dbReference type="Pfam" id="PF01844">
    <property type="entry name" value="HNH"/>
    <property type="match status" value="1"/>
</dbReference>
<dbReference type="RefSeq" id="WP_316428161.1">
    <property type="nucleotide sequence ID" value="NZ_CP130144.1"/>
</dbReference>
<keyword evidence="2" id="KW-0540">Nuclease</keyword>
<reference evidence="2" key="1">
    <citation type="journal article" date="2023" name="Plants (Basel)">
        <title>Genomic Analysis of Leptolyngbya boryana CZ1 Reveals Efficient Carbon Fixation Modules.</title>
        <authorList>
            <person name="Bai X."/>
            <person name="Wang H."/>
            <person name="Cheng W."/>
            <person name="Wang J."/>
            <person name="Ma M."/>
            <person name="Hu H."/>
            <person name="Song Z."/>
            <person name="Ma H."/>
            <person name="Fan Y."/>
            <person name="Du C."/>
            <person name="Xu J."/>
        </authorList>
    </citation>
    <scope>NUCLEOTIDE SEQUENCE</scope>
    <source>
        <strain evidence="2">CZ1</strain>
    </source>
</reference>
<dbReference type="InterPro" id="IPR003615">
    <property type="entry name" value="HNH_nuc"/>
</dbReference>
<gene>
    <name evidence="2" type="ORF">Q2T42_06675</name>
</gene>
<evidence type="ECO:0000313" key="2">
    <source>
        <dbReference type="EMBL" id="WNZ47513.1"/>
    </source>
</evidence>
<dbReference type="Gene3D" id="1.10.30.50">
    <property type="match status" value="1"/>
</dbReference>
<keyword evidence="2" id="KW-0378">Hydrolase</keyword>
<proteinExistence type="predicted"/>
<dbReference type="InterPro" id="IPR013467">
    <property type="entry name" value="HNH78-like"/>
</dbReference>
<dbReference type="EMBL" id="CP130144">
    <property type="protein sequence ID" value="WNZ47513.1"/>
    <property type="molecule type" value="Genomic_DNA"/>
</dbReference>
<accession>A0AA97AQB6</accession>
<dbReference type="GO" id="GO:0004519">
    <property type="term" value="F:endonuclease activity"/>
    <property type="evidence" value="ECO:0007669"/>
    <property type="project" value="UniProtKB-KW"/>
</dbReference>
<dbReference type="CDD" id="cd00085">
    <property type="entry name" value="HNHc"/>
    <property type="match status" value="1"/>
</dbReference>
<keyword evidence="2" id="KW-0255">Endonuclease</keyword>
<dbReference type="AlphaFoldDB" id="A0AA97AQB6"/>
<dbReference type="InterPro" id="IPR002711">
    <property type="entry name" value="HNH"/>
</dbReference>